<dbReference type="Gene3D" id="1.20.1250.20">
    <property type="entry name" value="MFS general substrate transporter like domains"/>
    <property type="match status" value="2"/>
</dbReference>
<keyword evidence="3" id="KW-1133">Transmembrane helix</keyword>
<dbReference type="CDD" id="cd17352">
    <property type="entry name" value="MFS_MCT_SLC16"/>
    <property type="match status" value="1"/>
</dbReference>
<evidence type="ECO:0000259" key="4">
    <source>
        <dbReference type="PROSITE" id="PS50850"/>
    </source>
</evidence>
<comment type="caution">
    <text evidence="5">The sequence shown here is derived from an EMBL/GenBank/DDBJ whole genome shotgun (WGS) entry which is preliminary data.</text>
</comment>
<reference evidence="5 6" key="1">
    <citation type="submission" date="2020-12" db="EMBL/GenBank/DDBJ databases">
        <title>Metabolic potential, ecology and presence of endohyphal bacteria is reflected in genomic diversity of Mucoromycotina.</title>
        <authorList>
            <person name="Muszewska A."/>
            <person name="Okrasinska A."/>
            <person name="Steczkiewicz K."/>
            <person name="Drgas O."/>
            <person name="Orlowska M."/>
            <person name="Perlinska-Lenart U."/>
            <person name="Aleksandrzak-Piekarczyk T."/>
            <person name="Szatraj K."/>
            <person name="Zielenkiewicz U."/>
            <person name="Pilsyk S."/>
            <person name="Malc E."/>
            <person name="Mieczkowski P."/>
            <person name="Kruszewska J.S."/>
            <person name="Biernat P."/>
            <person name="Pawlowska J."/>
        </authorList>
    </citation>
    <scope>NUCLEOTIDE SEQUENCE [LARGE SCALE GENOMIC DNA]</scope>
    <source>
        <strain evidence="5 6">CBS 142.35</strain>
    </source>
</reference>
<feature type="transmembrane region" description="Helical" evidence="3">
    <location>
        <begin position="419"/>
        <end position="440"/>
    </location>
</feature>
<accession>A0A8H7S233</accession>
<dbReference type="InterPro" id="IPR050327">
    <property type="entry name" value="Proton-linked_MCT"/>
</dbReference>
<dbReference type="SUPFAM" id="SSF103473">
    <property type="entry name" value="MFS general substrate transporter"/>
    <property type="match status" value="1"/>
</dbReference>
<dbReference type="PROSITE" id="PS50850">
    <property type="entry name" value="MFS"/>
    <property type="match status" value="1"/>
</dbReference>
<feature type="domain" description="Major facilitator superfamily (MFS) profile" evidence="4">
    <location>
        <begin position="90"/>
        <end position="478"/>
    </location>
</feature>
<dbReference type="OrthoDB" id="5667at2759"/>
<dbReference type="InterPro" id="IPR020846">
    <property type="entry name" value="MFS_dom"/>
</dbReference>
<sequence>MATSSSRFENDNDDLTISQRQYNINDLDVEKAASMSITTSINEKSKDANQYHDNDYSENPLKCIHSKMDEASIVEPPSQDVLNDIPNGGYGWAIVVAGFFANVVMFGIANCYGIFSQAFATSILKDKASTLELMTVGSLINVCLNVFSPVSVLLVRFGTRINYALGSILMCLGLMLASLTTEIWHLYLTQGFLFGFGASFLYMSIASVIPQWFTTRRATAMGISSCGSGLGGLAMSPLTNYLITKYGVPWSYRILAFFCLGLCIVGTILIKDRLPASYRKSQPLKSPIQLSMFKMVNFDIWLVGSVIGVMGYLGPMFYLPKYAADIELSPQDGSNMLAIMCAVNAVARIALGFVADKIGRLNMFIITSILSGIFSFVIWPFATSYGILVLFCVLWGATSGMYYALAAPITASVVGMEKLSAGLSLAFLISAVAAMGTPIMSVIQQATPNNGYIGIQMFDGAVYVLGAFICLFLKFRLTGSFFSKY</sequence>
<dbReference type="InterPro" id="IPR036259">
    <property type="entry name" value="MFS_trans_sf"/>
</dbReference>
<keyword evidence="3" id="KW-0472">Membrane</keyword>
<evidence type="ECO:0000313" key="5">
    <source>
        <dbReference type="EMBL" id="KAG2221260.1"/>
    </source>
</evidence>
<evidence type="ECO:0000313" key="6">
    <source>
        <dbReference type="Proteomes" id="UP000646827"/>
    </source>
</evidence>
<comment type="subcellular location">
    <subcellularLocation>
        <location evidence="1">Membrane</location>
        <topology evidence="1">Multi-pass membrane protein</topology>
    </subcellularLocation>
</comment>
<feature type="transmembrane region" description="Helical" evidence="3">
    <location>
        <begin position="250"/>
        <end position="270"/>
    </location>
</feature>
<gene>
    <name evidence="5" type="ORF">INT45_012381</name>
</gene>
<dbReference type="PANTHER" id="PTHR11360:SF315">
    <property type="entry name" value="TRANSPORTER MCH2-RELATED"/>
    <property type="match status" value="1"/>
</dbReference>
<name>A0A8H7S233_9FUNG</name>
<feature type="transmembrane region" description="Helical" evidence="3">
    <location>
        <begin position="90"/>
        <end position="115"/>
    </location>
</feature>
<dbReference type="AlphaFoldDB" id="A0A8H7S233"/>
<feature type="transmembrane region" description="Helical" evidence="3">
    <location>
        <begin position="161"/>
        <end position="179"/>
    </location>
</feature>
<feature type="transmembrane region" description="Helical" evidence="3">
    <location>
        <begin position="333"/>
        <end position="354"/>
    </location>
</feature>
<dbReference type="GO" id="GO:0016020">
    <property type="term" value="C:membrane"/>
    <property type="evidence" value="ECO:0007669"/>
    <property type="project" value="UniProtKB-SubCell"/>
</dbReference>
<evidence type="ECO:0000256" key="3">
    <source>
        <dbReference type="SAM" id="Phobius"/>
    </source>
</evidence>
<feature type="transmembrane region" description="Helical" evidence="3">
    <location>
        <begin position="385"/>
        <end position="407"/>
    </location>
</feature>
<feature type="transmembrane region" description="Helical" evidence="3">
    <location>
        <begin position="452"/>
        <end position="475"/>
    </location>
</feature>
<dbReference type="GO" id="GO:0022857">
    <property type="term" value="F:transmembrane transporter activity"/>
    <property type="evidence" value="ECO:0007669"/>
    <property type="project" value="InterPro"/>
</dbReference>
<protein>
    <recommendedName>
        <fullName evidence="4">Major facilitator superfamily (MFS) profile domain-containing protein</fullName>
    </recommendedName>
</protein>
<dbReference type="Proteomes" id="UP000646827">
    <property type="component" value="Unassembled WGS sequence"/>
</dbReference>
<feature type="transmembrane region" description="Helical" evidence="3">
    <location>
        <begin position="191"/>
        <end position="213"/>
    </location>
</feature>
<organism evidence="5 6">
    <name type="scientific">Circinella minor</name>
    <dbReference type="NCBI Taxonomy" id="1195481"/>
    <lineage>
        <taxon>Eukaryota</taxon>
        <taxon>Fungi</taxon>
        <taxon>Fungi incertae sedis</taxon>
        <taxon>Mucoromycota</taxon>
        <taxon>Mucoromycotina</taxon>
        <taxon>Mucoromycetes</taxon>
        <taxon>Mucorales</taxon>
        <taxon>Lichtheimiaceae</taxon>
        <taxon>Circinella</taxon>
    </lineage>
</organism>
<keyword evidence="6" id="KW-1185">Reference proteome</keyword>
<dbReference type="InterPro" id="IPR011701">
    <property type="entry name" value="MFS"/>
</dbReference>
<dbReference type="EMBL" id="JAEPRB010000114">
    <property type="protein sequence ID" value="KAG2221260.1"/>
    <property type="molecule type" value="Genomic_DNA"/>
</dbReference>
<keyword evidence="3" id="KW-0812">Transmembrane</keyword>
<dbReference type="Pfam" id="PF07690">
    <property type="entry name" value="MFS_1"/>
    <property type="match status" value="1"/>
</dbReference>
<evidence type="ECO:0000256" key="2">
    <source>
        <dbReference type="ARBA" id="ARBA00006727"/>
    </source>
</evidence>
<comment type="similarity">
    <text evidence="2">Belongs to the major facilitator superfamily. Monocarboxylate porter (TC 2.A.1.13) family.</text>
</comment>
<feature type="transmembrane region" description="Helical" evidence="3">
    <location>
        <begin position="136"/>
        <end position="155"/>
    </location>
</feature>
<feature type="transmembrane region" description="Helical" evidence="3">
    <location>
        <begin position="361"/>
        <end position="379"/>
    </location>
</feature>
<proteinExistence type="inferred from homology"/>
<evidence type="ECO:0000256" key="1">
    <source>
        <dbReference type="ARBA" id="ARBA00004141"/>
    </source>
</evidence>
<feature type="transmembrane region" description="Helical" evidence="3">
    <location>
        <begin position="291"/>
        <end position="313"/>
    </location>
</feature>
<dbReference type="PANTHER" id="PTHR11360">
    <property type="entry name" value="MONOCARBOXYLATE TRANSPORTER"/>
    <property type="match status" value="1"/>
</dbReference>